<feature type="transmembrane region" description="Helical" evidence="6">
    <location>
        <begin position="126"/>
        <end position="152"/>
    </location>
</feature>
<dbReference type="InterPro" id="IPR003740">
    <property type="entry name" value="YitT"/>
</dbReference>
<evidence type="ECO:0000256" key="4">
    <source>
        <dbReference type="ARBA" id="ARBA00022989"/>
    </source>
</evidence>
<sequence>MTSMDKDLRVTLKQNKPINNGDQGSGRKMVLQSVLGGITAAVGLEMFLHPHDLIAGGMTGISALVSFHTNDPFAVLLIVFNLPILLLYWLSGQWPALIKGIPGLLAFAGAAFLLGPVPPVSSEPVIAAMAGGLCLGIGAGMAAKAGGLLDSLGLELRDRGVGLPMRLISPRYFTTGRLLLCHGCVLIIAGLLMDWERTLYSALACMAAYEASAFVLYGTERIVLASVANPKEFDDMVQRRLRLNSGLPVQRNAVEGESPVYLKYKLHVWDIPRFKAVMKQVDPNAEVIILDQVHSDARRKWK</sequence>
<dbReference type="InterPro" id="IPR051461">
    <property type="entry name" value="UPF0750_membrane"/>
</dbReference>
<dbReference type="Proteomes" id="UP001343257">
    <property type="component" value="Unassembled WGS sequence"/>
</dbReference>
<evidence type="ECO:0000256" key="1">
    <source>
        <dbReference type="ARBA" id="ARBA00004651"/>
    </source>
</evidence>
<dbReference type="EMBL" id="JARTLD010000036">
    <property type="protein sequence ID" value="MED5018650.1"/>
    <property type="molecule type" value="Genomic_DNA"/>
</dbReference>
<feature type="transmembrane region" description="Helical" evidence="6">
    <location>
        <begin position="172"/>
        <end position="193"/>
    </location>
</feature>
<evidence type="ECO:0000256" key="6">
    <source>
        <dbReference type="SAM" id="Phobius"/>
    </source>
</evidence>
<dbReference type="PANTHER" id="PTHR33545">
    <property type="entry name" value="UPF0750 MEMBRANE PROTEIN YITT-RELATED"/>
    <property type="match status" value="1"/>
</dbReference>
<feature type="transmembrane region" description="Helical" evidence="6">
    <location>
        <begin position="97"/>
        <end position="114"/>
    </location>
</feature>
<comment type="subcellular location">
    <subcellularLocation>
        <location evidence="1">Cell membrane</location>
        <topology evidence="1">Multi-pass membrane protein</topology>
    </subcellularLocation>
</comment>
<keyword evidence="8" id="KW-1185">Reference proteome</keyword>
<protein>
    <submittedName>
        <fullName evidence="7">YitT family protein</fullName>
    </submittedName>
</protein>
<keyword evidence="4 6" id="KW-1133">Transmembrane helix</keyword>
<evidence type="ECO:0000313" key="7">
    <source>
        <dbReference type="EMBL" id="MED5018650.1"/>
    </source>
</evidence>
<evidence type="ECO:0000256" key="3">
    <source>
        <dbReference type="ARBA" id="ARBA00022692"/>
    </source>
</evidence>
<evidence type="ECO:0000313" key="8">
    <source>
        <dbReference type="Proteomes" id="UP001343257"/>
    </source>
</evidence>
<keyword evidence="5 6" id="KW-0472">Membrane</keyword>
<dbReference type="RefSeq" id="WP_328279069.1">
    <property type="nucleotide sequence ID" value="NZ_JARTLD010000036.1"/>
</dbReference>
<keyword evidence="2" id="KW-1003">Cell membrane</keyword>
<feature type="transmembrane region" description="Helical" evidence="6">
    <location>
        <begin position="29"/>
        <end position="48"/>
    </location>
</feature>
<name>A0ABU6PX42_9BACL</name>
<keyword evidence="3 6" id="KW-0812">Transmembrane</keyword>
<reference evidence="7 8" key="1">
    <citation type="submission" date="2023-03" db="EMBL/GenBank/DDBJ databases">
        <title>Bacillus Genome Sequencing.</title>
        <authorList>
            <person name="Dunlap C."/>
        </authorList>
    </citation>
    <scope>NUCLEOTIDE SEQUENCE [LARGE SCALE GENOMIC DNA]</scope>
    <source>
        <strain evidence="7 8">NRS-52</strain>
    </source>
</reference>
<organism evidence="7 8">
    <name type="scientific">Paenibacillus chibensis</name>
    <dbReference type="NCBI Taxonomy" id="59846"/>
    <lineage>
        <taxon>Bacteria</taxon>
        <taxon>Bacillati</taxon>
        <taxon>Bacillota</taxon>
        <taxon>Bacilli</taxon>
        <taxon>Bacillales</taxon>
        <taxon>Paenibacillaceae</taxon>
        <taxon>Paenibacillus</taxon>
    </lineage>
</organism>
<dbReference type="Pfam" id="PF02588">
    <property type="entry name" value="YitT_membrane"/>
    <property type="match status" value="1"/>
</dbReference>
<proteinExistence type="predicted"/>
<accession>A0ABU6PX42</accession>
<gene>
    <name evidence="7" type="ORF">P9847_15180</name>
</gene>
<evidence type="ECO:0000256" key="5">
    <source>
        <dbReference type="ARBA" id="ARBA00023136"/>
    </source>
</evidence>
<evidence type="ECO:0000256" key="2">
    <source>
        <dbReference type="ARBA" id="ARBA00022475"/>
    </source>
</evidence>
<feature type="transmembrane region" description="Helical" evidence="6">
    <location>
        <begin position="199"/>
        <end position="217"/>
    </location>
</feature>
<dbReference type="PANTHER" id="PTHR33545:SF5">
    <property type="entry name" value="UPF0750 MEMBRANE PROTEIN YITT"/>
    <property type="match status" value="1"/>
</dbReference>
<feature type="transmembrane region" description="Helical" evidence="6">
    <location>
        <begin position="73"/>
        <end position="90"/>
    </location>
</feature>
<comment type="caution">
    <text evidence="7">The sequence shown here is derived from an EMBL/GenBank/DDBJ whole genome shotgun (WGS) entry which is preliminary data.</text>
</comment>